<dbReference type="EMBL" id="VSSQ01000246">
    <property type="protein sequence ID" value="MPL87892.1"/>
    <property type="molecule type" value="Genomic_DNA"/>
</dbReference>
<dbReference type="GO" id="GO:0046872">
    <property type="term" value="F:metal ion binding"/>
    <property type="evidence" value="ECO:0007669"/>
    <property type="project" value="UniProtKB-KW"/>
</dbReference>
<evidence type="ECO:0000256" key="1">
    <source>
        <dbReference type="ARBA" id="ARBA00001936"/>
    </source>
</evidence>
<keyword evidence="10" id="KW-0482">Metalloprotease</keyword>
<evidence type="ECO:0000256" key="3">
    <source>
        <dbReference type="ARBA" id="ARBA00004479"/>
    </source>
</evidence>
<dbReference type="AlphaFoldDB" id="A0A644VAZ6"/>
<dbReference type="InterPro" id="IPR040230">
    <property type="entry name" value="TIKI1/2-like"/>
</dbReference>
<comment type="cofactor">
    <cofactor evidence="2">
        <name>Co(2+)</name>
        <dbReference type="ChEBI" id="CHEBI:48828"/>
    </cofactor>
</comment>
<evidence type="ECO:0000256" key="4">
    <source>
        <dbReference type="ARBA" id="ARBA00022670"/>
    </source>
</evidence>
<keyword evidence="9" id="KW-1133">Transmembrane helix</keyword>
<protein>
    <recommendedName>
        <fullName evidence="14">TraB/GumN family protein</fullName>
    </recommendedName>
</protein>
<comment type="caution">
    <text evidence="13">The sequence shown here is derived from an EMBL/GenBank/DDBJ whole genome shotgun (WGS) entry which is preliminary data.</text>
</comment>
<evidence type="ECO:0000256" key="8">
    <source>
        <dbReference type="ARBA" id="ARBA00022801"/>
    </source>
</evidence>
<name>A0A644VAZ6_9ZZZZ</name>
<keyword evidence="12" id="KW-0325">Glycoprotein</keyword>
<keyword evidence="5" id="KW-0812">Transmembrane</keyword>
<evidence type="ECO:0008006" key="14">
    <source>
        <dbReference type="Google" id="ProtNLM"/>
    </source>
</evidence>
<comment type="cofactor">
    <cofactor evidence="1">
        <name>Mn(2+)</name>
        <dbReference type="ChEBI" id="CHEBI:29035"/>
    </cofactor>
</comment>
<evidence type="ECO:0000256" key="12">
    <source>
        <dbReference type="ARBA" id="ARBA00023180"/>
    </source>
</evidence>
<evidence type="ECO:0000256" key="10">
    <source>
        <dbReference type="ARBA" id="ARBA00023049"/>
    </source>
</evidence>
<dbReference type="GO" id="GO:0030178">
    <property type="term" value="P:negative regulation of Wnt signaling pathway"/>
    <property type="evidence" value="ECO:0007669"/>
    <property type="project" value="InterPro"/>
</dbReference>
<comment type="subcellular location">
    <subcellularLocation>
        <location evidence="3">Membrane</location>
        <topology evidence="3">Single-pass type I membrane protein</topology>
    </subcellularLocation>
</comment>
<keyword evidence="11" id="KW-0472">Membrane</keyword>
<evidence type="ECO:0000256" key="7">
    <source>
        <dbReference type="ARBA" id="ARBA00022729"/>
    </source>
</evidence>
<organism evidence="13">
    <name type="scientific">bioreactor metagenome</name>
    <dbReference type="NCBI Taxonomy" id="1076179"/>
    <lineage>
        <taxon>unclassified sequences</taxon>
        <taxon>metagenomes</taxon>
        <taxon>ecological metagenomes</taxon>
    </lineage>
</organism>
<dbReference type="GO" id="GO:0006508">
    <property type="term" value="P:proteolysis"/>
    <property type="evidence" value="ECO:0007669"/>
    <property type="project" value="UniProtKB-KW"/>
</dbReference>
<dbReference type="CDD" id="cd14789">
    <property type="entry name" value="Tiki"/>
    <property type="match status" value="1"/>
</dbReference>
<evidence type="ECO:0000256" key="9">
    <source>
        <dbReference type="ARBA" id="ARBA00022989"/>
    </source>
</evidence>
<dbReference type="PANTHER" id="PTHR31120:SF6">
    <property type="entry name" value="METALLOPROTEASE TIKI HOMOLOG"/>
    <property type="match status" value="1"/>
</dbReference>
<dbReference type="InterPro" id="IPR002816">
    <property type="entry name" value="TraB/PrgY/GumN_fam"/>
</dbReference>
<reference evidence="13" key="1">
    <citation type="submission" date="2019-08" db="EMBL/GenBank/DDBJ databases">
        <authorList>
            <person name="Kucharzyk K."/>
            <person name="Murdoch R.W."/>
            <person name="Higgins S."/>
            <person name="Loffler F."/>
        </authorList>
    </citation>
    <scope>NUCLEOTIDE SEQUENCE</scope>
</reference>
<evidence type="ECO:0000256" key="5">
    <source>
        <dbReference type="ARBA" id="ARBA00022692"/>
    </source>
</evidence>
<dbReference type="GO" id="GO:0016020">
    <property type="term" value="C:membrane"/>
    <property type="evidence" value="ECO:0007669"/>
    <property type="project" value="UniProtKB-SubCell"/>
</dbReference>
<dbReference type="Pfam" id="PF01963">
    <property type="entry name" value="TraB_PrgY_gumN"/>
    <property type="match status" value="1"/>
</dbReference>
<evidence type="ECO:0000256" key="6">
    <source>
        <dbReference type="ARBA" id="ARBA00022723"/>
    </source>
</evidence>
<dbReference type="PANTHER" id="PTHR31120">
    <property type="entry name" value="METALLOPROTEASE TIKI"/>
    <property type="match status" value="1"/>
</dbReference>
<accession>A0A644VAZ6</accession>
<evidence type="ECO:0000313" key="13">
    <source>
        <dbReference type="EMBL" id="MPL87892.1"/>
    </source>
</evidence>
<dbReference type="GO" id="GO:0004222">
    <property type="term" value="F:metalloendopeptidase activity"/>
    <property type="evidence" value="ECO:0007669"/>
    <property type="project" value="TreeGrafter"/>
</dbReference>
<evidence type="ECO:0000256" key="11">
    <source>
        <dbReference type="ARBA" id="ARBA00023136"/>
    </source>
</evidence>
<proteinExistence type="predicted"/>
<keyword evidence="4" id="KW-0645">Protease</keyword>
<gene>
    <name evidence="13" type="ORF">SDC9_33905</name>
</gene>
<keyword evidence="8" id="KW-0378">Hydrolase</keyword>
<keyword evidence="7" id="KW-0732">Signal</keyword>
<evidence type="ECO:0000256" key="2">
    <source>
        <dbReference type="ARBA" id="ARBA00001941"/>
    </source>
</evidence>
<sequence>MKTIKSLLLFINVVLISVVFCSSDIKEKNGLLWKISGNGLAEPSYLFGTAHGGPFLSASLLLDSIPHLYDALASSKQFVGEKNIFNPANFDKGKLLMEADSSYALLLNKEDLALLDTFTVKYFHSASDKIRLKPFYLFGAIISKRTIEKGREIAYKNLKTKKYVTDADLDEYNSISEESMDLFLQKKAHSKGLRIVGLDDIIGFRSKDTIPLTKQVGQLMYGLRNMDKFIDEYFNDPSIIAFKNAYYSQNLDEIEKQSTAFHTDSANVINIIVGDLVYDRNLKWMDHIPQLISEKPSFIAVGVRHLPGKDGLIDLLRRKGYTVESVK</sequence>
<keyword evidence="6" id="KW-0479">Metal-binding</keyword>